<keyword evidence="3" id="KW-0067">ATP-binding</keyword>
<dbReference type="RefSeq" id="WP_345009046.1">
    <property type="nucleotide sequence ID" value="NZ_BAAAZY010000005.1"/>
</dbReference>
<feature type="region of interest" description="Disordered" evidence="4">
    <location>
        <begin position="1339"/>
        <end position="1370"/>
    </location>
</feature>
<dbReference type="InterPro" id="IPR047738">
    <property type="entry name" value="SAV_2336-like_N"/>
</dbReference>
<evidence type="ECO:0000256" key="3">
    <source>
        <dbReference type="ARBA" id="ARBA00022840"/>
    </source>
</evidence>
<evidence type="ECO:0000313" key="6">
    <source>
        <dbReference type="EMBL" id="GAA4043266.1"/>
    </source>
</evidence>
<dbReference type="Gene3D" id="1.10.8.60">
    <property type="match status" value="2"/>
</dbReference>
<protein>
    <recommendedName>
        <fullName evidence="5">Protein kinase domain-containing protein</fullName>
    </recommendedName>
</protein>
<dbReference type="SMART" id="SM00382">
    <property type="entry name" value="AAA"/>
    <property type="match status" value="2"/>
</dbReference>
<dbReference type="Gene3D" id="1.10.510.10">
    <property type="entry name" value="Transferase(Phosphotransferase) domain 1"/>
    <property type="match status" value="1"/>
</dbReference>
<reference evidence="7" key="1">
    <citation type="journal article" date="2019" name="Int. J. Syst. Evol. Microbiol.">
        <title>The Global Catalogue of Microorganisms (GCM) 10K type strain sequencing project: providing services to taxonomists for standard genome sequencing and annotation.</title>
        <authorList>
            <consortium name="The Broad Institute Genomics Platform"/>
            <consortium name="The Broad Institute Genome Sequencing Center for Infectious Disease"/>
            <person name="Wu L."/>
            <person name="Ma J."/>
        </authorList>
    </citation>
    <scope>NUCLEOTIDE SEQUENCE [LARGE SCALE GENOMIC DNA]</scope>
    <source>
        <strain evidence="7">JCM 16925</strain>
    </source>
</reference>
<dbReference type="PANTHER" id="PTHR43392:SF2">
    <property type="entry name" value="AAA-TYPE ATPASE FAMILY PROTEIN _ ANKYRIN REPEAT FAMILY PROTEIN"/>
    <property type="match status" value="1"/>
</dbReference>
<dbReference type="SMART" id="SM00220">
    <property type="entry name" value="S_TKc"/>
    <property type="match status" value="1"/>
</dbReference>
<gene>
    <name evidence="6" type="ORF">GCM10022233_10470</name>
</gene>
<dbReference type="CDD" id="cd00009">
    <property type="entry name" value="AAA"/>
    <property type="match status" value="2"/>
</dbReference>
<dbReference type="InterPro" id="IPR000719">
    <property type="entry name" value="Prot_kinase_dom"/>
</dbReference>
<feature type="domain" description="Protein kinase" evidence="5">
    <location>
        <begin position="554"/>
        <end position="807"/>
    </location>
</feature>
<accession>A0ABP7UJ99</accession>
<keyword evidence="7" id="KW-1185">Reference proteome</keyword>
<dbReference type="InterPro" id="IPR003593">
    <property type="entry name" value="AAA+_ATPase"/>
</dbReference>
<dbReference type="NCBIfam" id="NF041121">
    <property type="entry name" value="SAV_2336_NTERM"/>
    <property type="match status" value="1"/>
</dbReference>
<dbReference type="Gene3D" id="3.40.50.300">
    <property type="entry name" value="P-loop containing nucleotide triphosphate hydrolases"/>
    <property type="match status" value="2"/>
</dbReference>
<dbReference type="InterPro" id="IPR011009">
    <property type="entry name" value="Kinase-like_dom_sf"/>
</dbReference>
<evidence type="ECO:0000256" key="1">
    <source>
        <dbReference type="ARBA" id="ARBA00010378"/>
    </source>
</evidence>
<dbReference type="InterPro" id="IPR000641">
    <property type="entry name" value="CbxX/CfxQ"/>
</dbReference>
<keyword evidence="2" id="KW-0547">Nucleotide-binding</keyword>
<feature type="compositionally biased region" description="Low complexity" evidence="4">
    <location>
        <begin position="69"/>
        <end position="87"/>
    </location>
</feature>
<comment type="caution">
    <text evidence="6">The sequence shown here is derived from an EMBL/GenBank/DDBJ whole genome shotgun (WGS) entry which is preliminary data.</text>
</comment>
<evidence type="ECO:0000313" key="7">
    <source>
        <dbReference type="Proteomes" id="UP001499984"/>
    </source>
</evidence>
<sequence>MSVEPFRSVLAGLGLDPTPREVAEILWLATRLPAAPSSAATAVPETDSPRPPARPAADTLPEPSEEKPAPVATPEVPVYAPATAPTPGDASRPAAQPVRLAADPLLPRQLELLRALRPLKRRVPSSRVAEFDEEATLESMAQRSVRHRKGALLPVLRPSAERWLDAVLVVDGHPTGLLLWSPLAREVHRLLIQLGAFRDVRLRYLHSRPDGSPGLSALPAPRPDRIRGTSEIHDPSGRRLVLVLTDGVAPGWQNPVVREALRQWAATGPLVVLQALPERLWSRTALPSVPARLRRAPHSAANTDLVYSGRRRGKRELPAGSIPVPVLELSPQWLKPWAQLVAGGGSPVTDAAVTLLAADPRPAQAVTDARSPERRLQDFHATATPQAFRLLACLSAVPLTVAIMRVVQAAMLPGTPPTVLAEVLFSGLITPTATDGSTAPADAPHDFLPGVRAALLESLRAHEVDQILREVARFVERGGAVAGRVSGLLPDPTGDAELSADGLPWALLREEALLRAGLTTPPAERAPSSTAGHADRTVRTVRADPAVRRADNPYRLSGIITIADFSDVYLGIDADGNRAVVKTQPRYTELDPAVFPALLRVEAEALRRMAGRSTPPLLGIDPDAAPTWLAMGYVTSITGHAAPNLIHVPWSSNAPADDFHALSHLARTLAEALDRAHTAGIVHGNLSPHAVLVVPDAVVLISWVYAQFDGRPHPYPQYRERATGYRPPEGYPQDEPLDPSFDMYGLGAILLREATRDSIGSLSPHPRAVSRLPSHLGGLRTLIGRCLDPDPRRRPTARQFLDELGELAASREADRTEAPADRGGPWERLAAMPGLGGIKWFLEHLRAQTEMAEELRVAGLTGAVDQVNPHLVFIGNPGTGKTTAARLVGEICRDLGLLDSGHVVEARVSDLVGQYVGETATLMNSMIERAAGGVLFIDELYELVSQHSRFGDEAISALLGQMPPMPRRMVVILAGSPQKMRDLLAANPGLARRFPPENIIEFPDLDPDTLMTILEGLVEERGLRFDEEAGDGLRIVVAAMHRTSGEGFTNARAMRDLADAVVNRWADRVGGDGEVLVTADDIPDAYRGYLPRTAPDPAAVLAELDDLVGMQPVRQVLENLADGLRMRQARNDSGLAPPHMLFTGPPGTGKSTVARLVGRLLHDLGLLRRGHCVEVTPADLMAPYVGQTALRVRETVQTAVDGVLFIDEAYGLARHTEGDGGFMAEAIETLIREMEHWAGRLCVIAAGYSRPTDAFIAANPGLSLRFGTRVRFPAYDTADLVEILRRMAAERNYVLGPGVPARAAAWLDAVRLADPSGFGNARTVRRLFDLMETYKALRNHRAAPVDPSRPSRAEFLPEDVPEPPTWPSPD</sequence>
<dbReference type="SUPFAM" id="SSF52540">
    <property type="entry name" value="P-loop containing nucleoside triphosphate hydrolases"/>
    <property type="match status" value="2"/>
</dbReference>
<organism evidence="6 7">
    <name type="scientific">Streptomyces shaanxiensis</name>
    <dbReference type="NCBI Taxonomy" id="653357"/>
    <lineage>
        <taxon>Bacteria</taxon>
        <taxon>Bacillati</taxon>
        <taxon>Actinomycetota</taxon>
        <taxon>Actinomycetes</taxon>
        <taxon>Kitasatosporales</taxon>
        <taxon>Streptomycetaceae</taxon>
        <taxon>Streptomyces</taxon>
    </lineage>
</organism>
<dbReference type="SUPFAM" id="SSF56112">
    <property type="entry name" value="Protein kinase-like (PK-like)"/>
    <property type="match status" value="1"/>
</dbReference>
<dbReference type="EMBL" id="BAAAZY010000005">
    <property type="protein sequence ID" value="GAA4043266.1"/>
    <property type="molecule type" value="Genomic_DNA"/>
</dbReference>
<dbReference type="Proteomes" id="UP001499984">
    <property type="component" value="Unassembled WGS sequence"/>
</dbReference>
<feature type="region of interest" description="Disordered" evidence="4">
    <location>
        <begin position="212"/>
        <end position="231"/>
    </location>
</feature>
<dbReference type="PROSITE" id="PS50011">
    <property type="entry name" value="PROTEIN_KINASE_DOM"/>
    <property type="match status" value="1"/>
</dbReference>
<dbReference type="InterPro" id="IPR003959">
    <property type="entry name" value="ATPase_AAA_core"/>
</dbReference>
<name>A0ABP7UJ99_9ACTN</name>
<evidence type="ECO:0000256" key="2">
    <source>
        <dbReference type="ARBA" id="ARBA00022741"/>
    </source>
</evidence>
<feature type="region of interest" description="Disordered" evidence="4">
    <location>
        <begin position="35"/>
        <end position="94"/>
    </location>
</feature>
<dbReference type="Pfam" id="PF00004">
    <property type="entry name" value="AAA"/>
    <property type="match status" value="2"/>
</dbReference>
<evidence type="ECO:0000256" key="4">
    <source>
        <dbReference type="SAM" id="MobiDB-lite"/>
    </source>
</evidence>
<comment type="similarity">
    <text evidence="1">Belongs to the CbxX/CfxQ family.</text>
</comment>
<proteinExistence type="inferred from homology"/>
<dbReference type="PANTHER" id="PTHR43392">
    <property type="entry name" value="AAA-TYPE ATPASE FAMILY PROTEIN / ANKYRIN REPEAT FAMILY PROTEIN"/>
    <property type="match status" value="1"/>
</dbReference>
<evidence type="ECO:0000259" key="5">
    <source>
        <dbReference type="PROSITE" id="PS50011"/>
    </source>
</evidence>
<dbReference type="InterPro" id="IPR027417">
    <property type="entry name" value="P-loop_NTPase"/>
</dbReference>
<feature type="compositionally biased region" description="Basic and acidic residues" evidence="4">
    <location>
        <begin position="222"/>
        <end position="231"/>
    </location>
</feature>
<dbReference type="InterPro" id="IPR050773">
    <property type="entry name" value="CbxX/CfxQ_RuBisCO_ESX"/>
</dbReference>
<dbReference type="PRINTS" id="PR00819">
    <property type="entry name" value="CBXCFQXSUPER"/>
</dbReference>